<gene>
    <name evidence="1" type="ORF">E2562_030002</name>
</gene>
<evidence type="ECO:0000313" key="1">
    <source>
        <dbReference type="EMBL" id="KAF0935069.1"/>
    </source>
</evidence>
<accession>A0A6G1FDX4</accession>
<reference evidence="1 2" key="1">
    <citation type="submission" date="2019-11" db="EMBL/GenBank/DDBJ databases">
        <title>Whole genome sequence of Oryza granulata.</title>
        <authorList>
            <person name="Li W."/>
        </authorList>
    </citation>
    <scope>NUCLEOTIDE SEQUENCE [LARGE SCALE GENOMIC DNA]</scope>
    <source>
        <strain evidence="2">cv. Menghai</strain>
        <tissue evidence="1">Leaf</tissue>
    </source>
</reference>
<sequence length="88" mass="10245">MKEFRLAVRQFAINKEFELHIEKSDLERYKVTGHNEDHECTSTMRIKTTTPSQAWVADKAIGILKTSPNMGIKELQKKLQDDHKIPLH</sequence>
<protein>
    <submittedName>
        <fullName evidence="1">Uncharacterized protein</fullName>
    </submittedName>
</protein>
<organism evidence="1 2">
    <name type="scientific">Oryza meyeriana var. granulata</name>
    <dbReference type="NCBI Taxonomy" id="110450"/>
    <lineage>
        <taxon>Eukaryota</taxon>
        <taxon>Viridiplantae</taxon>
        <taxon>Streptophyta</taxon>
        <taxon>Embryophyta</taxon>
        <taxon>Tracheophyta</taxon>
        <taxon>Spermatophyta</taxon>
        <taxon>Magnoliopsida</taxon>
        <taxon>Liliopsida</taxon>
        <taxon>Poales</taxon>
        <taxon>Poaceae</taxon>
        <taxon>BOP clade</taxon>
        <taxon>Oryzoideae</taxon>
        <taxon>Oryzeae</taxon>
        <taxon>Oryzinae</taxon>
        <taxon>Oryza</taxon>
        <taxon>Oryza meyeriana</taxon>
    </lineage>
</organism>
<dbReference type="EMBL" id="SPHZ02000001">
    <property type="protein sequence ID" value="KAF0935069.1"/>
    <property type="molecule type" value="Genomic_DNA"/>
</dbReference>
<comment type="caution">
    <text evidence="1">The sequence shown here is derived from an EMBL/GenBank/DDBJ whole genome shotgun (WGS) entry which is preliminary data.</text>
</comment>
<dbReference type="AlphaFoldDB" id="A0A6G1FDX4"/>
<name>A0A6G1FDX4_9ORYZ</name>
<dbReference type="Proteomes" id="UP000479710">
    <property type="component" value="Unassembled WGS sequence"/>
</dbReference>
<evidence type="ECO:0000313" key="2">
    <source>
        <dbReference type="Proteomes" id="UP000479710"/>
    </source>
</evidence>
<keyword evidence="2" id="KW-1185">Reference proteome</keyword>
<proteinExistence type="predicted"/>
<dbReference type="OrthoDB" id="691906at2759"/>